<reference evidence="3 4" key="1">
    <citation type="submission" date="2018-06" db="EMBL/GenBank/DDBJ databases">
        <title>Extensive metabolic versatility and redundancy in microbially diverse, dynamic hydrothermal sediments.</title>
        <authorList>
            <person name="Dombrowski N."/>
            <person name="Teske A."/>
            <person name="Baker B.J."/>
        </authorList>
    </citation>
    <scope>NUCLEOTIDE SEQUENCE [LARGE SCALE GENOMIC DNA]</scope>
    <source>
        <strain evidence="3">B66_G16</strain>
    </source>
</reference>
<evidence type="ECO:0000259" key="1">
    <source>
        <dbReference type="Pfam" id="PF01408"/>
    </source>
</evidence>
<dbReference type="InterPro" id="IPR000683">
    <property type="entry name" value="Gfo/Idh/MocA-like_OxRdtase_N"/>
</dbReference>
<dbReference type="InterPro" id="IPR036291">
    <property type="entry name" value="NAD(P)-bd_dom_sf"/>
</dbReference>
<proteinExistence type="predicted"/>
<feature type="domain" description="Gfo/Idh/MocA-like oxidoreductase N-terminal" evidence="1">
    <location>
        <begin position="15"/>
        <end position="133"/>
    </location>
</feature>
<dbReference type="Pfam" id="PF22725">
    <property type="entry name" value="GFO_IDH_MocA_C3"/>
    <property type="match status" value="1"/>
</dbReference>
<comment type="caution">
    <text evidence="3">The sequence shown here is derived from an EMBL/GenBank/DDBJ whole genome shotgun (WGS) entry which is preliminary data.</text>
</comment>
<dbReference type="Pfam" id="PF01408">
    <property type="entry name" value="GFO_IDH_MocA"/>
    <property type="match status" value="1"/>
</dbReference>
<accession>A0A497EMZ1</accession>
<evidence type="ECO:0000313" key="3">
    <source>
        <dbReference type="EMBL" id="RLE47696.1"/>
    </source>
</evidence>
<name>A0A497EMZ1_9CREN</name>
<dbReference type="GO" id="GO:0000166">
    <property type="term" value="F:nucleotide binding"/>
    <property type="evidence" value="ECO:0007669"/>
    <property type="project" value="InterPro"/>
</dbReference>
<organism evidence="3 4">
    <name type="scientific">Thermoproteota archaeon</name>
    <dbReference type="NCBI Taxonomy" id="2056631"/>
    <lineage>
        <taxon>Archaea</taxon>
        <taxon>Thermoproteota</taxon>
    </lineage>
</organism>
<dbReference type="SUPFAM" id="SSF51735">
    <property type="entry name" value="NAD(P)-binding Rossmann-fold domains"/>
    <property type="match status" value="1"/>
</dbReference>
<dbReference type="PANTHER" id="PTHR43377">
    <property type="entry name" value="BILIVERDIN REDUCTASE A"/>
    <property type="match status" value="1"/>
</dbReference>
<dbReference type="InterPro" id="IPR055170">
    <property type="entry name" value="GFO_IDH_MocA-like_dom"/>
</dbReference>
<dbReference type="InterPro" id="IPR051450">
    <property type="entry name" value="Gfo/Idh/MocA_Oxidoreductases"/>
</dbReference>
<gene>
    <name evidence="3" type="ORF">DRJ31_08470</name>
</gene>
<evidence type="ECO:0008006" key="5">
    <source>
        <dbReference type="Google" id="ProtNLM"/>
    </source>
</evidence>
<evidence type="ECO:0000313" key="4">
    <source>
        <dbReference type="Proteomes" id="UP000278475"/>
    </source>
</evidence>
<protein>
    <recommendedName>
        <fullName evidence="5">Gfo/Idh/MocA family oxidoreductase</fullName>
    </recommendedName>
</protein>
<dbReference type="AlphaFoldDB" id="A0A497EMZ1"/>
<dbReference type="Gene3D" id="3.30.360.10">
    <property type="entry name" value="Dihydrodipicolinate Reductase, domain 2"/>
    <property type="match status" value="1"/>
</dbReference>
<dbReference type="SUPFAM" id="SSF55347">
    <property type="entry name" value="Glyceraldehyde-3-phosphate dehydrogenase-like, C-terminal domain"/>
    <property type="match status" value="1"/>
</dbReference>
<dbReference type="Gene3D" id="3.40.50.720">
    <property type="entry name" value="NAD(P)-binding Rossmann-like Domain"/>
    <property type="match status" value="1"/>
</dbReference>
<dbReference type="PANTHER" id="PTHR43377:SF1">
    <property type="entry name" value="BILIVERDIN REDUCTASE A"/>
    <property type="match status" value="1"/>
</dbReference>
<dbReference type="Proteomes" id="UP000278475">
    <property type="component" value="Unassembled WGS sequence"/>
</dbReference>
<dbReference type="EMBL" id="QMQV01000111">
    <property type="protein sequence ID" value="RLE47696.1"/>
    <property type="molecule type" value="Genomic_DNA"/>
</dbReference>
<sequence>MLKVKDIVVRTVRKVNVAVIGVGAWGRNHVRIYKELNNSELISICDINEVKAREVAERYGVSWTTDYTEILDNKEIEAISICTPASTHVKIALDAIRSGKHVLVEKPMGGDVRKADMIVKEANKRNVLIYVGFVERFNPGVRKVRELIQKGEIGGIILISSRRFSTWSGRVLDIGVIGDTAIHDFDLFRYIFNEDPIEVYAVVGRVKHRYEDYAEIFLRFKGGMVGIVEANWLFPKKIREMMVIGDDGTLSLNFLNQRVIVEKAGTTYLPHIDKVEPLKSELNSFINCILGNSKAEITGYDGVRALKIVEAALRSAKEDRPVRL</sequence>
<evidence type="ECO:0000259" key="2">
    <source>
        <dbReference type="Pfam" id="PF22725"/>
    </source>
</evidence>
<feature type="domain" description="GFO/IDH/MocA-like oxidoreductase" evidence="2">
    <location>
        <begin position="141"/>
        <end position="250"/>
    </location>
</feature>